<organism evidence="8 9">
    <name type="scientific">Pseudanabaena mucicola FACHB-723</name>
    <dbReference type="NCBI Taxonomy" id="2692860"/>
    <lineage>
        <taxon>Bacteria</taxon>
        <taxon>Bacillati</taxon>
        <taxon>Cyanobacteriota</taxon>
        <taxon>Cyanophyceae</taxon>
        <taxon>Pseudanabaenales</taxon>
        <taxon>Pseudanabaenaceae</taxon>
        <taxon>Pseudanabaena</taxon>
    </lineage>
</organism>
<comment type="similarity">
    <text evidence="6">Belongs to the phycobilisome linker protein family.</text>
</comment>
<keyword evidence="3 6" id="KW-0605">Phycobilisome</keyword>
<keyword evidence="2" id="KW-0042">Antenna complex</keyword>
<dbReference type="Pfam" id="PF00427">
    <property type="entry name" value="PBS_linker_poly"/>
    <property type="match status" value="2"/>
</dbReference>
<dbReference type="RefSeq" id="WP_190404954.1">
    <property type="nucleotide sequence ID" value="NZ_JACJQB010000092.1"/>
</dbReference>
<keyword evidence="5" id="KW-0472">Membrane</keyword>
<name>A0ABR8A4C0_9CYAN</name>
<comment type="caution">
    <text evidence="8">The sequence shown here is derived from an EMBL/GenBank/DDBJ whole genome shotgun (WGS) entry which is preliminary data.</text>
</comment>
<evidence type="ECO:0000256" key="1">
    <source>
        <dbReference type="ARBA" id="ARBA00004308"/>
    </source>
</evidence>
<comment type="subcellular location">
    <subcellularLocation>
        <location evidence="1">Endomembrane system</location>
    </subcellularLocation>
</comment>
<dbReference type="PROSITE" id="PS51445">
    <property type="entry name" value="PBS_LINKER"/>
    <property type="match status" value="2"/>
</dbReference>
<evidence type="ECO:0000256" key="2">
    <source>
        <dbReference type="ARBA" id="ARBA00022549"/>
    </source>
</evidence>
<accession>A0ABR8A4C0</accession>
<feature type="domain" description="PBS-linker" evidence="7">
    <location>
        <begin position="1"/>
        <end position="165"/>
    </location>
</feature>
<dbReference type="InterPro" id="IPR001297">
    <property type="entry name" value="PBS_linker_dom"/>
</dbReference>
<evidence type="ECO:0000256" key="3">
    <source>
        <dbReference type="ARBA" id="ARBA00022738"/>
    </source>
</evidence>
<evidence type="ECO:0000256" key="4">
    <source>
        <dbReference type="ARBA" id="ARBA00023078"/>
    </source>
</evidence>
<dbReference type="Proteomes" id="UP000642094">
    <property type="component" value="Unassembled WGS sequence"/>
</dbReference>
<dbReference type="Gene3D" id="1.10.3130.20">
    <property type="entry name" value="Phycobilisome linker domain"/>
    <property type="match status" value="2"/>
</dbReference>
<proteinExistence type="inferred from homology"/>
<gene>
    <name evidence="8" type="ORF">H6F41_18710</name>
</gene>
<dbReference type="InterPro" id="IPR038255">
    <property type="entry name" value="PBS_linker_sf"/>
</dbReference>
<evidence type="ECO:0000313" key="8">
    <source>
        <dbReference type="EMBL" id="MBD2190156.1"/>
    </source>
</evidence>
<dbReference type="EMBL" id="JACJQB010000092">
    <property type="protein sequence ID" value="MBD2190156.1"/>
    <property type="molecule type" value="Genomic_DNA"/>
</dbReference>
<sequence>MDTYTPITIDRKSTETDRQVALHQIYTQILERQPYEYERKELAKLEKDFLKGKLGVRHFIGELVMSSVYLNSFYRDCSNLKFVEWSFKHLLGRAIQGHEEVAKYMNLLMMEGVSVFFHEILGSEEYRKAFGGFTVPYARDVKFYESPRNYLQTDLLQHEHVGQRGKVIPTIYWQQLGMDCETGTCVMPEETTHNAEVVSHSVHSVAERQNALAQIYAQLLERQPYVSERKEIQQLEQDFLSGKLDVRHFLGGLVMSELYLNSCYHGFSNLKFMEISFKHLLGRTLNDKEEISVYTDVLTKHGVSAFFHKIFDSDEYRKAFGLHTVPYARGSKLHDSPRNYLQSDLMHHEHMGQHGKSVPTMYWQELGMDCETGTCVMPDGQAQDAIANQVAPSAKVKEPVSKALNAEIEELLQMLQNSDARQVLQSMNENQRSLLRNLAK</sequence>
<evidence type="ECO:0000256" key="6">
    <source>
        <dbReference type="PROSITE-ProRule" id="PRU00775"/>
    </source>
</evidence>
<keyword evidence="4" id="KW-0793">Thylakoid</keyword>
<evidence type="ECO:0000259" key="7">
    <source>
        <dbReference type="PROSITE" id="PS51445"/>
    </source>
</evidence>
<reference evidence="8 9" key="1">
    <citation type="journal article" date="2020" name="ISME J.">
        <title>Comparative genomics reveals insights into cyanobacterial evolution and habitat adaptation.</title>
        <authorList>
            <person name="Chen M.Y."/>
            <person name="Teng W.K."/>
            <person name="Zhao L."/>
            <person name="Hu C.X."/>
            <person name="Zhou Y.K."/>
            <person name="Han B.P."/>
            <person name="Song L.R."/>
            <person name="Shu W.S."/>
        </authorList>
    </citation>
    <scope>NUCLEOTIDE SEQUENCE [LARGE SCALE GENOMIC DNA]</scope>
    <source>
        <strain evidence="8 9">FACHB-723</strain>
    </source>
</reference>
<dbReference type="PANTHER" id="PTHR34011">
    <property type="entry name" value="PHYCOBILISOME 32.1 KDA LINKER POLYPEPTIDE, PHYCOCYANIN-ASSOCIATED, ROD 2-RELATED"/>
    <property type="match status" value="1"/>
</dbReference>
<feature type="domain" description="PBS-linker" evidence="7">
    <location>
        <begin position="175"/>
        <end position="360"/>
    </location>
</feature>
<protein>
    <submittedName>
        <fullName evidence="8">Phycobilisome rod-core linker polypeptide</fullName>
    </submittedName>
</protein>
<evidence type="ECO:0000313" key="9">
    <source>
        <dbReference type="Proteomes" id="UP000642094"/>
    </source>
</evidence>
<keyword evidence="9" id="KW-1185">Reference proteome</keyword>
<evidence type="ECO:0000256" key="5">
    <source>
        <dbReference type="ARBA" id="ARBA00023136"/>
    </source>
</evidence>